<evidence type="ECO:0000256" key="1">
    <source>
        <dbReference type="ARBA" id="ARBA00022553"/>
    </source>
</evidence>
<dbReference type="CDD" id="cd17535">
    <property type="entry name" value="REC_NarL-like"/>
    <property type="match status" value="1"/>
</dbReference>
<keyword evidence="3" id="KW-0238">DNA-binding</keyword>
<dbReference type="EMBL" id="CP078075">
    <property type="protein sequence ID" value="WDM42597.1"/>
    <property type="molecule type" value="Genomic_DNA"/>
</dbReference>
<dbReference type="PROSITE" id="PS00622">
    <property type="entry name" value="HTH_LUXR_1"/>
    <property type="match status" value="1"/>
</dbReference>
<feature type="domain" description="Response regulatory" evidence="7">
    <location>
        <begin position="3"/>
        <end position="119"/>
    </location>
</feature>
<dbReference type="PANTHER" id="PTHR43214">
    <property type="entry name" value="TWO-COMPONENT RESPONSE REGULATOR"/>
    <property type="match status" value="1"/>
</dbReference>
<name>A0ABY7XKJ6_MICLT</name>
<dbReference type="SUPFAM" id="SSF52172">
    <property type="entry name" value="CheY-like"/>
    <property type="match status" value="1"/>
</dbReference>
<keyword evidence="9" id="KW-1185">Reference proteome</keyword>
<reference evidence="8 9" key="1">
    <citation type="submission" date="2021-06" db="EMBL/GenBank/DDBJ databases">
        <title>Genome-based taxonomic framework of Microbacterium strains isolated from marine environment, the description of four new species and reclassification of four preexisting species.</title>
        <authorList>
            <person name="Lee S.D."/>
            <person name="Kim S.-M."/>
            <person name="Byeon Y.-S."/>
            <person name="Yang H.L."/>
            <person name="Kim I.S."/>
        </authorList>
    </citation>
    <scope>NUCLEOTIDE SEQUENCE [LARGE SCALE GENOMIC DNA]</scope>
    <source>
        <strain evidence="8 9">KACC 14465</strain>
    </source>
</reference>
<dbReference type="Pfam" id="PF00196">
    <property type="entry name" value="GerE"/>
    <property type="match status" value="1"/>
</dbReference>
<evidence type="ECO:0000259" key="6">
    <source>
        <dbReference type="PROSITE" id="PS50043"/>
    </source>
</evidence>
<dbReference type="Pfam" id="PF00072">
    <property type="entry name" value="Response_reg"/>
    <property type="match status" value="1"/>
</dbReference>
<keyword evidence="1 5" id="KW-0597">Phosphoprotein</keyword>
<keyword evidence="4" id="KW-0804">Transcription</keyword>
<evidence type="ECO:0000259" key="7">
    <source>
        <dbReference type="PROSITE" id="PS50110"/>
    </source>
</evidence>
<dbReference type="Proteomes" id="UP001215097">
    <property type="component" value="Chromosome"/>
</dbReference>
<dbReference type="InterPro" id="IPR001789">
    <property type="entry name" value="Sig_transdc_resp-reg_receiver"/>
</dbReference>
<organism evidence="8 9">
    <name type="scientific">Microbacterium luteolum</name>
    <name type="common">Aureobacterium luteolum</name>
    <dbReference type="NCBI Taxonomy" id="69367"/>
    <lineage>
        <taxon>Bacteria</taxon>
        <taxon>Bacillati</taxon>
        <taxon>Actinomycetota</taxon>
        <taxon>Actinomycetes</taxon>
        <taxon>Micrococcales</taxon>
        <taxon>Microbacteriaceae</taxon>
        <taxon>Microbacterium</taxon>
    </lineage>
</organism>
<evidence type="ECO:0000256" key="2">
    <source>
        <dbReference type="ARBA" id="ARBA00023015"/>
    </source>
</evidence>
<dbReference type="PANTHER" id="PTHR43214:SF24">
    <property type="entry name" value="TRANSCRIPTIONAL REGULATORY PROTEIN NARL-RELATED"/>
    <property type="match status" value="1"/>
</dbReference>
<accession>A0ABY7XKJ6</accession>
<dbReference type="PROSITE" id="PS50043">
    <property type="entry name" value="HTH_LUXR_2"/>
    <property type="match status" value="1"/>
</dbReference>
<dbReference type="CDD" id="cd06170">
    <property type="entry name" value="LuxR_C_like"/>
    <property type="match status" value="1"/>
</dbReference>
<evidence type="ECO:0000313" key="9">
    <source>
        <dbReference type="Proteomes" id="UP001215097"/>
    </source>
</evidence>
<evidence type="ECO:0000256" key="4">
    <source>
        <dbReference type="ARBA" id="ARBA00023163"/>
    </source>
</evidence>
<feature type="modified residue" description="4-aspartylphosphate" evidence="5">
    <location>
        <position position="54"/>
    </location>
</feature>
<dbReference type="InterPro" id="IPR011006">
    <property type="entry name" value="CheY-like_superfamily"/>
</dbReference>
<proteinExistence type="predicted"/>
<dbReference type="RefSeq" id="WP_282216451.1">
    <property type="nucleotide sequence ID" value="NZ_BAAAUN010000001.1"/>
</dbReference>
<evidence type="ECO:0000313" key="8">
    <source>
        <dbReference type="EMBL" id="WDM42597.1"/>
    </source>
</evidence>
<feature type="domain" description="HTH luxR-type" evidence="6">
    <location>
        <begin position="143"/>
        <end position="208"/>
    </location>
</feature>
<gene>
    <name evidence="8" type="ORF">KV395_04635</name>
</gene>
<dbReference type="InterPro" id="IPR039420">
    <property type="entry name" value="WalR-like"/>
</dbReference>
<dbReference type="Gene3D" id="3.40.50.2300">
    <property type="match status" value="1"/>
</dbReference>
<dbReference type="PROSITE" id="PS50110">
    <property type="entry name" value="RESPONSE_REGULATORY"/>
    <property type="match status" value="1"/>
</dbReference>
<dbReference type="InterPro" id="IPR000792">
    <property type="entry name" value="Tscrpt_reg_LuxR_C"/>
</dbReference>
<keyword evidence="2" id="KW-0805">Transcription regulation</keyword>
<sequence>MFRIFLVDDHEVVRRGVADLLDAQPDLTVIGEAATVREAAARVAATLPDVVVLDVHLPDGSGIDLCRQIRQAHPKVQCLILSAFDDDDAVFAAVMGDAAGYLVKTLRTGELVAAVRAVAEGQRLLKPSMVRHVTRSVSRAEEDDPRFGALSLREKQILTLIAEGLSNRQIGERLGLAEKTVKNYVSSLLSKLGLERRTQAAVLQTERANRPADHSFGR</sequence>
<protein>
    <submittedName>
        <fullName evidence="8">Response regulator transcription factor</fullName>
    </submittedName>
</protein>
<dbReference type="PRINTS" id="PR00038">
    <property type="entry name" value="HTHLUXR"/>
</dbReference>
<dbReference type="SUPFAM" id="SSF46894">
    <property type="entry name" value="C-terminal effector domain of the bipartite response regulators"/>
    <property type="match status" value="1"/>
</dbReference>
<evidence type="ECO:0000256" key="5">
    <source>
        <dbReference type="PROSITE-ProRule" id="PRU00169"/>
    </source>
</evidence>
<dbReference type="SMART" id="SM00448">
    <property type="entry name" value="REC"/>
    <property type="match status" value="1"/>
</dbReference>
<evidence type="ECO:0000256" key="3">
    <source>
        <dbReference type="ARBA" id="ARBA00023125"/>
    </source>
</evidence>
<dbReference type="SMART" id="SM00421">
    <property type="entry name" value="HTH_LUXR"/>
    <property type="match status" value="1"/>
</dbReference>
<dbReference type="InterPro" id="IPR058245">
    <property type="entry name" value="NreC/VraR/RcsB-like_REC"/>
</dbReference>
<dbReference type="InterPro" id="IPR016032">
    <property type="entry name" value="Sig_transdc_resp-reg_C-effctor"/>
</dbReference>